<name>A0AAJ0AW85_9PEZI</name>
<evidence type="ECO:0008006" key="3">
    <source>
        <dbReference type="Google" id="ProtNLM"/>
    </source>
</evidence>
<comment type="caution">
    <text evidence="1">The sequence shown here is derived from an EMBL/GenBank/DDBJ whole genome shotgun (WGS) entry which is preliminary data.</text>
</comment>
<dbReference type="Proteomes" id="UP001224890">
    <property type="component" value="Unassembled WGS sequence"/>
</dbReference>
<organism evidence="1 2">
    <name type="scientific">Colletotrichum godetiae</name>
    <dbReference type="NCBI Taxonomy" id="1209918"/>
    <lineage>
        <taxon>Eukaryota</taxon>
        <taxon>Fungi</taxon>
        <taxon>Dikarya</taxon>
        <taxon>Ascomycota</taxon>
        <taxon>Pezizomycotina</taxon>
        <taxon>Sordariomycetes</taxon>
        <taxon>Hypocreomycetidae</taxon>
        <taxon>Glomerellales</taxon>
        <taxon>Glomerellaceae</taxon>
        <taxon>Colletotrichum</taxon>
        <taxon>Colletotrichum acutatum species complex</taxon>
    </lineage>
</organism>
<dbReference type="EMBL" id="JAHMHR010000004">
    <property type="protein sequence ID" value="KAK1691533.1"/>
    <property type="molecule type" value="Genomic_DNA"/>
</dbReference>
<dbReference type="GeneID" id="85450908"/>
<proteinExistence type="predicted"/>
<dbReference type="RefSeq" id="XP_060435228.1">
    <property type="nucleotide sequence ID" value="XM_060566382.1"/>
</dbReference>
<reference evidence="1" key="1">
    <citation type="submission" date="2021-06" db="EMBL/GenBank/DDBJ databases">
        <title>Comparative genomics, transcriptomics and evolutionary studies reveal genomic signatures of adaptation to plant cell wall in hemibiotrophic fungi.</title>
        <authorList>
            <consortium name="DOE Joint Genome Institute"/>
            <person name="Baroncelli R."/>
            <person name="Diaz J.F."/>
            <person name="Benocci T."/>
            <person name="Peng M."/>
            <person name="Battaglia E."/>
            <person name="Haridas S."/>
            <person name="Andreopoulos W."/>
            <person name="Labutti K."/>
            <person name="Pangilinan J."/>
            <person name="Floch G.L."/>
            <person name="Makela M.R."/>
            <person name="Henrissat B."/>
            <person name="Grigoriev I.V."/>
            <person name="Crouch J.A."/>
            <person name="De Vries R.P."/>
            <person name="Sukno S.A."/>
            <person name="Thon M.R."/>
        </authorList>
    </citation>
    <scope>NUCLEOTIDE SEQUENCE</scope>
    <source>
        <strain evidence="1">CBS 193.32</strain>
    </source>
</reference>
<accession>A0AAJ0AW85</accession>
<evidence type="ECO:0000313" key="1">
    <source>
        <dbReference type="EMBL" id="KAK1691533.1"/>
    </source>
</evidence>
<keyword evidence="2" id="KW-1185">Reference proteome</keyword>
<gene>
    <name evidence="1" type="ORF">BDP55DRAFT_267083</name>
</gene>
<evidence type="ECO:0000313" key="2">
    <source>
        <dbReference type="Proteomes" id="UP001224890"/>
    </source>
</evidence>
<protein>
    <recommendedName>
        <fullName evidence="3">F-box domain-containing protein</fullName>
    </recommendedName>
</protein>
<sequence>MPPHLPNEVLLTIIEVLRSSKSTHERPNGPDYANLSKLCRVSKGFQQVVKPFLYESIFLRDDELGAFVVAVEHKPYLGSYVKELNVPSDGLTGLTRFWLRKRLKERQDSADHSPFRRAIVLALNMLNTCNANLEGVYLLLLAMLLPEVEVVHCEPNTEMMKFVAKVDHPGPFPRLQQVYAKGIEPDWEGWGVGMPARLCEPFLSPTVQIFHGIRVEWLQHIKWRTAERMSLRLVHLGDSLCNGTGMKDLLSRCPDLETLSITWVDEYLQHVTEGTDFPYYDEIGEALRRYGKNLRELELDCLQENHSNCDYYRSDEELQQEYVGSLQELTRLKTLRLPLDALLGQEMDGTDGPEEEEHGTKLQAPALTLSHVLPSSLEKLELMGCSSSEVERLYVQIHDLLATGRMAYLRYISVEGCVGRFQSEIAPLGWNASILEHRYMTQKTLLITRN</sequence>
<dbReference type="AlphaFoldDB" id="A0AAJ0AW85"/>